<evidence type="ECO:0000313" key="2">
    <source>
        <dbReference type="EnsemblFungi" id="PTTG_03222-t43_1-p1"/>
    </source>
</evidence>
<evidence type="ECO:0000313" key="3">
    <source>
        <dbReference type="Proteomes" id="UP000005240"/>
    </source>
</evidence>
<evidence type="ECO:0000313" key="1">
    <source>
        <dbReference type="EMBL" id="OAV95978.1"/>
    </source>
</evidence>
<protein>
    <recommendedName>
        <fullName evidence="4">Retrotransposon gag domain-containing protein</fullName>
    </recommendedName>
</protein>
<organism evidence="1">
    <name type="scientific">Puccinia triticina (isolate 1-1 / race 1 (BBBD))</name>
    <name type="common">Brown leaf rust fungus</name>
    <dbReference type="NCBI Taxonomy" id="630390"/>
    <lineage>
        <taxon>Eukaryota</taxon>
        <taxon>Fungi</taxon>
        <taxon>Dikarya</taxon>
        <taxon>Basidiomycota</taxon>
        <taxon>Pucciniomycotina</taxon>
        <taxon>Pucciniomycetes</taxon>
        <taxon>Pucciniales</taxon>
        <taxon>Pucciniaceae</taxon>
        <taxon>Puccinia</taxon>
    </lineage>
</organism>
<dbReference type="VEuPathDB" id="FungiDB:PTTG_03222"/>
<reference evidence="2" key="4">
    <citation type="submission" date="2025-05" db="UniProtKB">
        <authorList>
            <consortium name="EnsemblFungi"/>
        </authorList>
    </citation>
    <scope>IDENTIFICATION</scope>
    <source>
        <strain evidence="2">isolate 1-1 / race 1 (BBBD)</strain>
    </source>
</reference>
<accession>A0A180GUC4</accession>
<dbReference type="EMBL" id="ADAS02000023">
    <property type="protein sequence ID" value="OAV95978.1"/>
    <property type="molecule type" value="Genomic_DNA"/>
</dbReference>
<proteinExistence type="predicted"/>
<reference evidence="1" key="1">
    <citation type="submission" date="2009-11" db="EMBL/GenBank/DDBJ databases">
        <authorList>
            <consortium name="The Broad Institute Genome Sequencing Platform"/>
            <person name="Ward D."/>
            <person name="Feldgarden M."/>
            <person name="Earl A."/>
            <person name="Young S.K."/>
            <person name="Zeng Q."/>
            <person name="Koehrsen M."/>
            <person name="Alvarado L."/>
            <person name="Berlin A."/>
            <person name="Bochicchio J."/>
            <person name="Borenstein D."/>
            <person name="Chapman S.B."/>
            <person name="Chen Z."/>
            <person name="Engels R."/>
            <person name="Freedman E."/>
            <person name="Gellesch M."/>
            <person name="Goldberg J."/>
            <person name="Griggs A."/>
            <person name="Gujja S."/>
            <person name="Heilman E."/>
            <person name="Heiman D."/>
            <person name="Hepburn T."/>
            <person name="Howarth C."/>
            <person name="Jen D."/>
            <person name="Larson L."/>
            <person name="Lewis B."/>
            <person name="Mehta T."/>
            <person name="Park D."/>
            <person name="Pearson M."/>
            <person name="Roberts A."/>
            <person name="Saif S."/>
            <person name="Shea T."/>
            <person name="Shenoy N."/>
            <person name="Sisk P."/>
            <person name="Stolte C."/>
            <person name="Sykes S."/>
            <person name="Thomson T."/>
            <person name="Walk T."/>
            <person name="White J."/>
            <person name="Yandava C."/>
            <person name="Izard J."/>
            <person name="Baranova O.V."/>
            <person name="Blanton J.M."/>
            <person name="Tanner A.C."/>
            <person name="Dewhirst F.E."/>
            <person name="Haas B."/>
            <person name="Nusbaum C."/>
            <person name="Birren B."/>
        </authorList>
    </citation>
    <scope>NUCLEOTIDE SEQUENCE [LARGE SCALE GENOMIC DNA]</scope>
    <source>
        <strain evidence="1">1-1 BBBD Race 1</strain>
    </source>
</reference>
<gene>
    <name evidence="1" type="ORF">PTTG_03222</name>
</gene>
<sequence length="397" mass="43306">MNFPSGSANPPPQDDPATMSTTEMMKAIMVIQQNTAKQLLATQTQVYKAQQVAQEAITQARADLSAVQKQARADVKANQEASAARFHTLKSQGTPGFVKDDTPRLALGRIDLQKICVSDRPASKGPFQEVKPFLQWIQGVQTFYIMKDTNLLSFYANKSPKYSGKTWNEFRARLFKFALPTKWHTELKQSVNQLKMVVTETFLEFSTRARTIQSLLNFDKHTLDDFNLAKAPLACLTSFSIGKCHFCKKHCGSPVGACPGPIDQTRVELPSSFVTPPKPANYIGPNAWKRGQAANRGGAGKPTGRPAGVAALSEEAPDLDELSASCVAQIDGQAEVFLLGYDKPLDQIGTKHELAALAGNCNTVTTTEGFSPLSDNKLVPEDQITFRCGSLLEGPLI</sequence>
<reference evidence="1" key="2">
    <citation type="submission" date="2016-05" db="EMBL/GenBank/DDBJ databases">
        <title>Comparative analysis highlights variable genome content of wheat rusts and divergence of the mating loci.</title>
        <authorList>
            <person name="Cuomo C.A."/>
            <person name="Bakkeren G."/>
            <person name="Szabo L."/>
            <person name="Khalil H."/>
            <person name="Joly D."/>
            <person name="Goldberg J."/>
            <person name="Young S."/>
            <person name="Zeng Q."/>
            <person name="Fellers J."/>
        </authorList>
    </citation>
    <scope>NUCLEOTIDE SEQUENCE [LARGE SCALE GENOMIC DNA]</scope>
    <source>
        <strain evidence="1">1-1 BBBD Race 1</strain>
    </source>
</reference>
<reference evidence="2 3" key="3">
    <citation type="journal article" date="2017" name="G3 (Bethesda)">
        <title>Comparative analysis highlights variable genome content of wheat rusts and divergence of the mating loci.</title>
        <authorList>
            <person name="Cuomo C.A."/>
            <person name="Bakkeren G."/>
            <person name="Khalil H.B."/>
            <person name="Panwar V."/>
            <person name="Joly D."/>
            <person name="Linning R."/>
            <person name="Sakthikumar S."/>
            <person name="Song X."/>
            <person name="Adiconis X."/>
            <person name="Fan L."/>
            <person name="Goldberg J.M."/>
            <person name="Levin J.Z."/>
            <person name="Young S."/>
            <person name="Zeng Q."/>
            <person name="Anikster Y."/>
            <person name="Bruce M."/>
            <person name="Wang M."/>
            <person name="Yin C."/>
            <person name="McCallum B."/>
            <person name="Szabo L.J."/>
            <person name="Hulbert S."/>
            <person name="Chen X."/>
            <person name="Fellers J.P."/>
        </authorList>
    </citation>
    <scope>NUCLEOTIDE SEQUENCE</scope>
    <source>
        <strain evidence="2">isolate 1-1 / race 1 (BBBD)</strain>
        <strain evidence="3">Isolate 1-1 / race 1 (BBBD)</strain>
    </source>
</reference>
<dbReference type="AlphaFoldDB" id="A0A180GUC4"/>
<evidence type="ECO:0008006" key="4">
    <source>
        <dbReference type="Google" id="ProtNLM"/>
    </source>
</evidence>
<dbReference type="EnsemblFungi" id="PTTG_03222-t43_1">
    <property type="protein sequence ID" value="PTTG_03222-t43_1-p1"/>
    <property type="gene ID" value="PTTG_03222"/>
</dbReference>
<keyword evidence="3" id="KW-1185">Reference proteome</keyword>
<name>A0A180GUC4_PUCT1</name>
<dbReference type="Proteomes" id="UP000005240">
    <property type="component" value="Unassembled WGS sequence"/>
</dbReference>